<evidence type="ECO:0000256" key="8">
    <source>
        <dbReference type="ARBA" id="ARBA00023288"/>
    </source>
</evidence>
<evidence type="ECO:0000256" key="2">
    <source>
        <dbReference type="ARBA" id="ARBA00004613"/>
    </source>
</evidence>
<dbReference type="Pfam" id="PF05730">
    <property type="entry name" value="CFEM"/>
    <property type="match status" value="1"/>
</dbReference>
<keyword evidence="5" id="KW-0325">Glycoprotein</keyword>
<name>A0A0D2GWB6_9EURO</name>
<evidence type="ECO:0000256" key="3">
    <source>
        <dbReference type="ARBA" id="ARBA00010031"/>
    </source>
</evidence>
<dbReference type="GO" id="GO:0098552">
    <property type="term" value="C:side of membrane"/>
    <property type="evidence" value="ECO:0007669"/>
    <property type="project" value="UniProtKB-KW"/>
</dbReference>
<feature type="domain" description="CFEM" evidence="10">
    <location>
        <begin position="28"/>
        <end position="76"/>
    </location>
</feature>
<evidence type="ECO:0000259" key="10">
    <source>
        <dbReference type="Pfam" id="PF05730"/>
    </source>
</evidence>
<organism evidence="11 12">
    <name type="scientific">Fonsecaea pedrosoi CBS 271.37</name>
    <dbReference type="NCBI Taxonomy" id="1442368"/>
    <lineage>
        <taxon>Eukaryota</taxon>
        <taxon>Fungi</taxon>
        <taxon>Dikarya</taxon>
        <taxon>Ascomycota</taxon>
        <taxon>Pezizomycotina</taxon>
        <taxon>Eurotiomycetes</taxon>
        <taxon>Chaetothyriomycetidae</taxon>
        <taxon>Chaetothyriales</taxon>
        <taxon>Herpotrichiellaceae</taxon>
        <taxon>Fonsecaea</taxon>
    </lineage>
</organism>
<gene>
    <name evidence="11" type="ORF">Z517_02158</name>
</gene>
<evidence type="ECO:0000256" key="6">
    <source>
        <dbReference type="ARBA" id="ARBA00022729"/>
    </source>
</evidence>
<dbReference type="HOGENOM" id="CLU_1214631_0_0_1"/>
<keyword evidence="12" id="KW-1185">Reference proteome</keyword>
<evidence type="ECO:0000313" key="11">
    <source>
        <dbReference type="EMBL" id="KIW82915.1"/>
    </source>
</evidence>
<evidence type="ECO:0000256" key="9">
    <source>
        <dbReference type="SAM" id="SignalP"/>
    </source>
</evidence>
<evidence type="ECO:0000256" key="1">
    <source>
        <dbReference type="ARBA" id="ARBA00004589"/>
    </source>
</evidence>
<reference evidence="11 12" key="1">
    <citation type="submission" date="2015-01" db="EMBL/GenBank/DDBJ databases">
        <title>The Genome Sequence of Fonsecaea pedrosoi CBS 271.37.</title>
        <authorList>
            <consortium name="The Broad Institute Genomics Platform"/>
            <person name="Cuomo C."/>
            <person name="de Hoog S."/>
            <person name="Gorbushina A."/>
            <person name="Stielow B."/>
            <person name="Teixiera M."/>
            <person name="Abouelleil A."/>
            <person name="Chapman S.B."/>
            <person name="Priest M."/>
            <person name="Young S.K."/>
            <person name="Wortman J."/>
            <person name="Nusbaum C."/>
            <person name="Birren B."/>
        </authorList>
    </citation>
    <scope>NUCLEOTIDE SEQUENCE [LARGE SCALE GENOMIC DNA]</scope>
    <source>
        <strain evidence="11 12">CBS 271.37</strain>
    </source>
</reference>
<dbReference type="InterPro" id="IPR008427">
    <property type="entry name" value="Extracellular_membr_CFEM_dom"/>
</dbReference>
<dbReference type="AlphaFoldDB" id="A0A0D2GWB6"/>
<proteinExistence type="inferred from homology"/>
<keyword evidence="5" id="KW-0336">GPI-anchor</keyword>
<keyword evidence="6 9" id="KW-0732">Signal</keyword>
<keyword evidence="4" id="KW-0964">Secreted</keyword>
<sequence length="226" mass="24113">MAFTLSALLCSLLLVVSPFVSAYYERWTALPYCAQDCFTKAVNASLSTCAHTSLDCFCRNVDAVTKFDLCLQANVPCNSNPFNRDIETFKNAVFCNASVDSGFDYTLINGARTITLGRGPWGGYWTLSTSPSSWTSNTSITGTDPGSVTVTATQVIITSTSTVVVDLPPNTTSSGNLSSPWTVYSTPSAMAVQSFNAAVRAHAGTLEIVEKGLGVLVTWILVGKIF</sequence>
<comment type="similarity">
    <text evidence="3">Belongs to the RBT5 family.</text>
</comment>
<dbReference type="GeneID" id="25301648"/>
<protein>
    <recommendedName>
        <fullName evidence="10">CFEM domain-containing protein</fullName>
    </recommendedName>
</protein>
<keyword evidence="7" id="KW-1015">Disulfide bond</keyword>
<dbReference type="GO" id="GO:0005576">
    <property type="term" value="C:extracellular region"/>
    <property type="evidence" value="ECO:0007669"/>
    <property type="project" value="UniProtKB-SubCell"/>
</dbReference>
<accession>A0A0D2GWB6</accession>
<keyword evidence="5" id="KW-0472">Membrane</keyword>
<feature type="signal peptide" evidence="9">
    <location>
        <begin position="1"/>
        <end position="22"/>
    </location>
</feature>
<feature type="chain" id="PRO_5002242883" description="CFEM domain-containing protein" evidence="9">
    <location>
        <begin position="23"/>
        <end position="226"/>
    </location>
</feature>
<evidence type="ECO:0000256" key="7">
    <source>
        <dbReference type="ARBA" id="ARBA00023157"/>
    </source>
</evidence>
<dbReference type="Proteomes" id="UP000053029">
    <property type="component" value="Unassembled WGS sequence"/>
</dbReference>
<dbReference type="EMBL" id="KN846970">
    <property type="protein sequence ID" value="KIW82915.1"/>
    <property type="molecule type" value="Genomic_DNA"/>
</dbReference>
<dbReference type="RefSeq" id="XP_013286723.1">
    <property type="nucleotide sequence ID" value="XM_013431269.1"/>
</dbReference>
<evidence type="ECO:0000313" key="12">
    <source>
        <dbReference type="Proteomes" id="UP000053029"/>
    </source>
</evidence>
<dbReference type="OrthoDB" id="4160532at2759"/>
<comment type="subcellular location">
    <subcellularLocation>
        <location evidence="1">Membrane</location>
        <topology evidence="1">Lipid-anchor</topology>
        <topology evidence="1">GPI-anchor</topology>
    </subcellularLocation>
    <subcellularLocation>
        <location evidence="2">Secreted</location>
    </subcellularLocation>
</comment>
<keyword evidence="8" id="KW-0449">Lipoprotein</keyword>
<evidence type="ECO:0000256" key="5">
    <source>
        <dbReference type="ARBA" id="ARBA00022622"/>
    </source>
</evidence>
<evidence type="ECO:0000256" key="4">
    <source>
        <dbReference type="ARBA" id="ARBA00022525"/>
    </source>
</evidence>
<dbReference type="VEuPathDB" id="FungiDB:Z517_02158"/>